<dbReference type="OrthoDB" id="9849541at2"/>
<dbReference type="Proteomes" id="UP000199288">
    <property type="component" value="Unassembled WGS sequence"/>
</dbReference>
<feature type="signal peptide" evidence="1">
    <location>
        <begin position="1"/>
        <end position="23"/>
    </location>
</feature>
<sequence>MLTHSRRPLAAVAALALGVSALAGCQAGQAARVGNERISETTVSTVAAELPRVTGQGASQSSALANLVLAGAITQAAGENGMAMSSDDVRAKLAELGMDASGLSDETLKVAAASLLNQQITASPKAAEIGERVNEILTSAEVNPRYGIDTAAGQPLPKPAWFTSQQ</sequence>
<keyword evidence="3" id="KW-1185">Reference proteome</keyword>
<evidence type="ECO:0000313" key="3">
    <source>
        <dbReference type="Proteomes" id="UP000199288"/>
    </source>
</evidence>
<reference evidence="3" key="1">
    <citation type="submission" date="2016-10" db="EMBL/GenBank/DDBJ databases">
        <authorList>
            <person name="Varghese N."/>
            <person name="Submissions S."/>
        </authorList>
    </citation>
    <scope>NUCLEOTIDE SEQUENCE [LARGE SCALE GENOMIC DNA]</scope>
    <source>
        <strain evidence="3">KPR-1</strain>
    </source>
</reference>
<keyword evidence="1" id="KW-0732">Signal</keyword>
<gene>
    <name evidence="2" type="ORF">SAMN02910418_01349</name>
</gene>
<dbReference type="EMBL" id="FNQV01000007">
    <property type="protein sequence ID" value="SEA31785.1"/>
    <property type="molecule type" value="Genomic_DNA"/>
</dbReference>
<evidence type="ECO:0008006" key="4">
    <source>
        <dbReference type="Google" id="ProtNLM"/>
    </source>
</evidence>
<proteinExistence type="predicted"/>
<evidence type="ECO:0000256" key="1">
    <source>
        <dbReference type="SAM" id="SignalP"/>
    </source>
</evidence>
<dbReference type="AlphaFoldDB" id="A0A1H4A720"/>
<dbReference type="RefSeq" id="WP_143027360.1">
    <property type="nucleotide sequence ID" value="NZ_FNQV01000007.1"/>
</dbReference>
<organism evidence="2 3">
    <name type="scientific">Bowdeniella nasicola</name>
    <dbReference type="NCBI Taxonomy" id="208480"/>
    <lineage>
        <taxon>Bacteria</taxon>
        <taxon>Bacillati</taxon>
        <taxon>Actinomycetota</taxon>
        <taxon>Actinomycetes</taxon>
        <taxon>Actinomycetales</taxon>
        <taxon>Actinomycetaceae</taxon>
        <taxon>Bowdeniella</taxon>
    </lineage>
</organism>
<name>A0A1H4A720_9ACTO</name>
<accession>A0A1H4A720</accession>
<protein>
    <recommendedName>
        <fullName evidence="4">SurA N-terminal domain-containing protein</fullName>
    </recommendedName>
</protein>
<feature type="chain" id="PRO_5039208426" description="SurA N-terminal domain-containing protein" evidence="1">
    <location>
        <begin position="24"/>
        <end position="166"/>
    </location>
</feature>
<evidence type="ECO:0000313" key="2">
    <source>
        <dbReference type="EMBL" id="SEA31785.1"/>
    </source>
</evidence>
<dbReference type="PROSITE" id="PS51257">
    <property type="entry name" value="PROKAR_LIPOPROTEIN"/>
    <property type="match status" value="1"/>
</dbReference>